<keyword evidence="4" id="KW-1185">Reference proteome</keyword>
<evidence type="ECO:0000256" key="1">
    <source>
        <dbReference type="SAM" id="MobiDB-lite"/>
    </source>
</evidence>
<evidence type="ECO:0000313" key="3">
    <source>
        <dbReference type="EMBL" id="WVW86711.1"/>
    </source>
</evidence>
<accession>A0A1B9FU07</accession>
<dbReference type="KEGG" id="kbi:30212301"/>
<reference evidence="3" key="2">
    <citation type="submission" date="2013-07" db="EMBL/GenBank/DDBJ databases">
        <authorList>
            <consortium name="The Broad Institute Genome Sequencing Platform"/>
            <person name="Cuomo C."/>
            <person name="Litvintseva A."/>
            <person name="Chen Y."/>
            <person name="Heitman J."/>
            <person name="Sun S."/>
            <person name="Springer D."/>
            <person name="Dromer F."/>
            <person name="Young S.K."/>
            <person name="Zeng Q."/>
            <person name="Gargeya S."/>
            <person name="Fitzgerald M."/>
            <person name="Abouelleil A."/>
            <person name="Alvarado L."/>
            <person name="Berlin A.M."/>
            <person name="Chapman S.B."/>
            <person name="Dewar J."/>
            <person name="Goldberg J."/>
            <person name="Griggs A."/>
            <person name="Gujja S."/>
            <person name="Hansen M."/>
            <person name="Howarth C."/>
            <person name="Imamovic A."/>
            <person name="Larimer J."/>
            <person name="McCowan C."/>
            <person name="Murphy C."/>
            <person name="Pearson M."/>
            <person name="Priest M."/>
            <person name="Roberts A."/>
            <person name="Saif S."/>
            <person name="Shea T."/>
            <person name="Sykes S."/>
            <person name="Wortman J."/>
            <person name="Nusbaum C."/>
            <person name="Birren B."/>
        </authorList>
    </citation>
    <scope>NUCLEOTIDE SEQUENCE</scope>
    <source>
        <strain evidence="3">CBS 10118</strain>
    </source>
</reference>
<organism evidence="2">
    <name type="scientific">Kwoniella bestiolae CBS 10118</name>
    <dbReference type="NCBI Taxonomy" id="1296100"/>
    <lineage>
        <taxon>Eukaryota</taxon>
        <taxon>Fungi</taxon>
        <taxon>Dikarya</taxon>
        <taxon>Basidiomycota</taxon>
        <taxon>Agaricomycotina</taxon>
        <taxon>Tremellomycetes</taxon>
        <taxon>Tremellales</taxon>
        <taxon>Cryptococcaceae</taxon>
        <taxon>Kwoniella</taxon>
    </lineage>
</organism>
<gene>
    <name evidence="2" type="ORF">I302_07902</name>
    <name evidence="3" type="ORF">I302_108765</name>
</gene>
<evidence type="ECO:0000313" key="4">
    <source>
        <dbReference type="Proteomes" id="UP000092730"/>
    </source>
</evidence>
<dbReference type="EMBL" id="KI894025">
    <property type="protein sequence ID" value="OCF22257.1"/>
    <property type="molecule type" value="Genomic_DNA"/>
</dbReference>
<dbReference type="VEuPathDB" id="FungiDB:I302_07902"/>
<feature type="region of interest" description="Disordered" evidence="1">
    <location>
        <begin position="21"/>
        <end position="52"/>
    </location>
</feature>
<dbReference type="EMBL" id="CP144548">
    <property type="protein sequence ID" value="WVW86711.1"/>
    <property type="molecule type" value="Genomic_DNA"/>
</dbReference>
<dbReference type="GeneID" id="30212301"/>
<dbReference type="OrthoDB" id="10596259at2759"/>
<dbReference type="RefSeq" id="XP_019043327.1">
    <property type="nucleotide sequence ID" value="XM_019194491.1"/>
</dbReference>
<protein>
    <submittedName>
        <fullName evidence="2">Uncharacterized protein</fullName>
    </submittedName>
</protein>
<reference evidence="3" key="4">
    <citation type="submission" date="2024-02" db="EMBL/GenBank/DDBJ databases">
        <title>Comparative genomics of Cryptococcus and Kwoniella reveals pathogenesis evolution and contrasting modes of karyotype evolution via chromosome fusion or intercentromeric recombination.</title>
        <authorList>
            <person name="Coelho M.A."/>
            <person name="David-Palma M."/>
            <person name="Shea T."/>
            <person name="Bowers K."/>
            <person name="McGinley-Smith S."/>
            <person name="Mohammad A.W."/>
            <person name="Gnirke A."/>
            <person name="Yurkov A.M."/>
            <person name="Nowrousian M."/>
            <person name="Sun S."/>
            <person name="Cuomo C.A."/>
            <person name="Heitman J."/>
        </authorList>
    </citation>
    <scope>NUCLEOTIDE SEQUENCE</scope>
    <source>
        <strain evidence="3">CBS 10118</strain>
    </source>
</reference>
<proteinExistence type="predicted"/>
<dbReference type="AlphaFoldDB" id="A0A1B9FU07"/>
<name>A0A1B9FU07_9TREE</name>
<evidence type="ECO:0000313" key="2">
    <source>
        <dbReference type="EMBL" id="OCF22257.1"/>
    </source>
</evidence>
<reference evidence="2" key="3">
    <citation type="submission" date="2014-01" db="EMBL/GenBank/DDBJ databases">
        <title>Evolution of pathogenesis and genome organization in the Tremellales.</title>
        <authorList>
            <person name="Cuomo C."/>
            <person name="Litvintseva A."/>
            <person name="Heitman J."/>
            <person name="Chen Y."/>
            <person name="Sun S."/>
            <person name="Springer D."/>
            <person name="Dromer F."/>
            <person name="Young S."/>
            <person name="Zeng Q."/>
            <person name="Chapman S."/>
            <person name="Gujja S."/>
            <person name="Saif S."/>
            <person name="Birren B."/>
        </authorList>
    </citation>
    <scope>NUCLEOTIDE SEQUENCE</scope>
    <source>
        <strain evidence="2">CBS 10118</strain>
    </source>
</reference>
<sequence>MSSRSNYLLIQTPFYSLLTFPAPPSPRPNTSDKLPLPLPRQRTRKTRARGLSILIPPPTERLQKRVFEWRLSMRGYDTLTLTVD</sequence>
<reference evidence="2" key="1">
    <citation type="submission" date="2013-07" db="EMBL/GenBank/DDBJ databases">
        <title>The Genome Sequence of Cryptococcus bestiolae CBS10118.</title>
        <authorList>
            <consortium name="The Broad Institute Genome Sequencing Platform"/>
            <person name="Cuomo C."/>
            <person name="Litvintseva A."/>
            <person name="Chen Y."/>
            <person name="Heitman J."/>
            <person name="Sun S."/>
            <person name="Springer D."/>
            <person name="Dromer F."/>
            <person name="Young S.K."/>
            <person name="Zeng Q."/>
            <person name="Gargeya S."/>
            <person name="Fitzgerald M."/>
            <person name="Abouelleil A."/>
            <person name="Alvarado L."/>
            <person name="Berlin A.M."/>
            <person name="Chapman S.B."/>
            <person name="Dewar J."/>
            <person name="Goldberg J."/>
            <person name="Griggs A."/>
            <person name="Gujja S."/>
            <person name="Hansen M."/>
            <person name="Howarth C."/>
            <person name="Imamovic A."/>
            <person name="Larimer J."/>
            <person name="McCowan C."/>
            <person name="Murphy C."/>
            <person name="Pearson M."/>
            <person name="Priest M."/>
            <person name="Roberts A."/>
            <person name="Saif S."/>
            <person name="Shea T."/>
            <person name="Sykes S."/>
            <person name="Wortman J."/>
            <person name="Nusbaum C."/>
            <person name="Birren B."/>
        </authorList>
    </citation>
    <scope>NUCLEOTIDE SEQUENCE [LARGE SCALE GENOMIC DNA]</scope>
    <source>
        <strain evidence="2">CBS 10118</strain>
    </source>
</reference>
<dbReference type="Proteomes" id="UP000092730">
    <property type="component" value="Chromosome 8"/>
</dbReference>